<reference evidence="10" key="1">
    <citation type="journal article" date="2015" name="BMC Genomics">
        <title>Genomic and transcriptomic analysis of the endophytic fungus Pestalotiopsis fici reveals its lifestyle and high potential for synthesis of natural products.</title>
        <authorList>
            <person name="Wang X."/>
            <person name="Zhang X."/>
            <person name="Liu L."/>
            <person name="Xiang M."/>
            <person name="Wang W."/>
            <person name="Sun X."/>
            <person name="Che Y."/>
            <person name="Guo L."/>
            <person name="Liu G."/>
            <person name="Guo L."/>
            <person name="Wang C."/>
            <person name="Yin W.B."/>
            <person name="Stadler M."/>
            <person name="Zhang X."/>
            <person name="Liu X."/>
        </authorList>
    </citation>
    <scope>NUCLEOTIDE SEQUENCE [LARGE SCALE GENOMIC DNA]</scope>
    <source>
        <strain evidence="10">W106-1 / CGMCC3.15140</strain>
    </source>
</reference>
<feature type="transmembrane region" description="Helical" evidence="7">
    <location>
        <begin position="86"/>
        <end position="109"/>
    </location>
</feature>
<keyword evidence="2 7" id="KW-0812">Transmembrane</keyword>
<accession>W3XKB1</accession>
<keyword evidence="10" id="KW-1185">Reference proteome</keyword>
<feature type="transmembrane region" description="Helical" evidence="7">
    <location>
        <begin position="12"/>
        <end position="31"/>
    </location>
</feature>
<comment type="similarity">
    <text evidence="5">Belongs to the SAT4 family.</text>
</comment>
<feature type="transmembrane region" description="Helical" evidence="7">
    <location>
        <begin position="43"/>
        <end position="66"/>
    </location>
</feature>
<dbReference type="HOGENOM" id="CLU_028200_3_4_1"/>
<feature type="region of interest" description="Disordered" evidence="6">
    <location>
        <begin position="280"/>
        <end position="308"/>
    </location>
</feature>
<name>W3XKB1_PESFW</name>
<sequence length="383" mass="42231">MASDTRGPQVAAVTYIFLIMSTIATLLRVYCRGRVIKAFAMDDWLAVLAQLFFIIFCAYEIQGFIYGTGQHNSNLSMENRLKAMQMWWTCEPLYVLCNMSIKASIAIFLLRICVSKAHKIVIWTAIGITELYSFAFFMLFVLQCRPTSLFWLRYSSAPPSGTCLDPSVVANAFYGYSAISCATDWTYSILPIFLVWSLQMDRKVKISVAAILAAGVIASSATIVRFPYLHFLTDTDDFLYSTSDIAMWSTIETGLGITAAGVATLRPLLKTFFGGSSAPGHGTSARQWHRTGSGHPGGEDGFDMHDRGNKDLGVTTVVDYGRARAKQDIESQKMKGDNKSNTSDPWDDSCNSSQTNLTMSPEQGGNGWNITVKKSIVQVSDDA</sequence>
<dbReference type="AlphaFoldDB" id="W3XKB1"/>
<evidence type="ECO:0000256" key="6">
    <source>
        <dbReference type="SAM" id="MobiDB-lite"/>
    </source>
</evidence>
<dbReference type="InterPro" id="IPR052337">
    <property type="entry name" value="SAT4-like"/>
</dbReference>
<dbReference type="InterPro" id="IPR049326">
    <property type="entry name" value="Rhodopsin_dom_fungi"/>
</dbReference>
<feature type="transmembrane region" description="Helical" evidence="7">
    <location>
        <begin position="174"/>
        <end position="196"/>
    </location>
</feature>
<evidence type="ECO:0000256" key="2">
    <source>
        <dbReference type="ARBA" id="ARBA00022692"/>
    </source>
</evidence>
<keyword evidence="4 7" id="KW-0472">Membrane</keyword>
<feature type="transmembrane region" description="Helical" evidence="7">
    <location>
        <begin position="208"/>
        <end position="226"/>
    </location>
</feature>
<gene>
    <name evidence="9" type="ORF">PFICI_00282</name>
</gene>
<protein>
    <recommendedName>
        <fullName evidence="8">Rhodopsin domain-containing protein</fullName>
    </recommendedName>
</protein>
<feature type="domain" description="Rhodopsin" evidence="8">
    <location>
        <begin position="27"/>
        <end position="270"/>
    </location>
</feature>
<dbReference type="OMA" id="VYCRAFV"/>
<dbReference type="eggNOG" id="ENOG502R8GX">
    <property type="taxonomic scope" value="Eukaryota"/>
</dbReference>
<dbReference type="PANTHER" id="PTHR33048:SF96">
    <property type="entry name" value="INTEGRAL MEMBRANE PROTEIN"/>
    <property type="match status" value="1"/>
</dbReference>
<dbReference type="PANTHER" id="PTHR33048">
    <property type="entry name" value="PTH11-LIKE INTEGRAL MEMBRANE PROTEIN (AFU_ORTHOLOGUE AFUA_5G11245)"/>
    <property type="match status" value="1"/>
</dbReference>
<evidence type="ECO:0000256" key="7">
    <source>
        <dbReference type="SAM" id="Phobius"/>
    </source>
</evidence>
<keyword evidence="3 7" id="KW-1133">Transmembrane helix</keyword>
<proteinExistence type="inferred from homology"/>
<feature type="compositionally biased region" description="Basic and acidic residues" evidence="6">
    <location>
        <begin position="323"/>
        <end position="338"/>
    </location>
</feature>
<evidence type="ECO:0000259" key="8">
    <source>
        <dbReference type="Pfam" id="PF20684"/>
    </source>
</evidence>
<dbReference type="KEGG" id="pfy:PFICI_00282"/>
<feature type="compositionally biased region" description="Polar residues" evidence="6">
    <location>
        <begin position="339"/>
        <end position="363"/>
    </location>
</feature>
<feature type="region of interest" description="Disordered" evidence="6">
    <location>
        <begin position="323"/>
        <end position="383"/>
    </location>
</feature>
<feature type="transmembrane region" description="Helical" evidence="7">
    <location>
        <begin position="121"/>
        <end position="142"/>
    </location>
</feature>
<dbReference type="GeneID" id="19265295"/>
<evidence type="ECO:0000256" key="5">
    <source>
        <dbReference type="ARBA" id="ARBA00038359"/>
    </source>
</evidence>
<evidence type="ECO:0000256" key="3">
    <source>
        <dbReference type="ARBA" id="ARBA00022989"/>
    </source>
</evidence>
<evidence type="ECO:0000256" key="4">
    <source>
        <dbReference type="ARBA" id="ARBA00023136"/>
    </source>
</evidence>
<dbReference type="OrthoDB" id="3936451at2759"/>
<dbReference type="RefSeq" id="XP_007827054.1">
    <property type="nucleotide sequence ID" value="XM_007828863.1"/>
</dbReference>
<comment type="subcellular location">
    <subcellularLocation>
        <location evidence="1">Membrane</location>
        <topology evidence="1">Multi-pass membrane protein</topology>
    </subcellularLocation>
</comment>
<evidence type="ECO:0000313" key="9">
    <source>
        <dbReference type="EMBL" id="ETS86454.1"/>
    </source>
</evidence>
<dbReference type="Proteomes" id="UP000030651">
    <property type="component" value="Unassembled WGS sequence"/>
</dbReference>
<evidence type="ECO:0000256" key="1">
    <source>
        <dbReference type="ARBA" id="ARBA00004141"/>
    </source>
</evidence>
<dbReference type="EMBL" id="KI912109">
    <property type="protein sequence ID" value="ETS86454.1"/>
    <property type="molecule type" value="Genomic_DNA"/>
</dbReference>
<dbReference type="Pfam" id="PF20684">
    <property type="entry name" value="Fung_rhodopsin"/>
    <property type="match status" value="1"/>
</dbReference>
<dbReference type="GO" id="GO:0016020">
    <property type="term" value="C:membrane"/>
    <property type="evidence" value="ECO:0007669"/>
    <property type="project" value="UniProtKB-SubCell"/>
</dbReference>
<organism evidence="9 10">
    <name type="scientific">Pestalotiopsis fici (strain W106-1 / CGMCC3.15140)</name>
    <dbReference type="NCBI Taxonomy" id="1229662"/>
    <lineage>
        <taxon>Eukaryota</taxon>
        <taxon>Fungi</taxon>
        <taxon>Dikarya</taxon>
        <taxon>Ascomycota</taxon>
        <taxon>Pezizomycotina</taxon>
        <taxon>Sordariomycetes</taxon>
        <taxon>Xylariomycetidae</taxon>
        <taxon>Amphisphaeriales</taxon>
        <taxon>Sporocadaceae</taxon>
        <taxon>Pestalotiopsis</taxon>
    </lineage>
</organism>
<dbReference type="InParanoid" id="W3XKB1"/>
<evidence type="ECO:0000313" key="10">
    <source>
        <dbReference type="Proteomes" id="UP000030651"/>
    </source>
</evidence>